<keyword evidence="4" id="KW-0647">Proteasome</keyword>
<dbReference type="PANTHER" id="PTHR12225:SF0">
    <property type="entry name" value="PROTEASOMAL UBIQUITIN RECEPTOR ADRM1"/>
    <property type="match status" value="1"/>
</dbReference>
<accession>A0A4P9ZBN3</accession>
<gene>
    <name evidence="8" type="ORF">METBISCDRAFT_23447</name>
</gene>
<evidence type="ECO:0000259" key="7">
    <source>
        <dbReference type="PROSITE" id="PS51917"/>
    </source>
</evidence>
<dbReference type="GO" id="GO:0061133">
    <property type="term" value="F:endopeptidase activator activity"/>
    <property type="evidence" value="ECO:0007669"/>
    <property type="project" value="TreeGrafter"/>
</dbReference>
<keyword evidence="3" id="KW-0963">Cytoplasm</keyword>
<evidence type="ECO:0000256" key="2">
    <source>
        <dbReference type="ARBA" id="ARBA00004496"/>
    </source>
</evidence>
<keyword evidence="5" id="KW-0539">Nucleus</keyword>
<feature type="region of interest" description="Disordered" evidence="6">
    <location>
        <begin position="142"/>
        <end position="179"/>
    </location>
</feature>
<evidence type="ECO:0000256" key="3">
    <source>
        <dbReference type="ARBA" id="ARBA00022490"/>
    </source>
</evidence>
<dbReference type="GO" id="GO:0005737">
    <property type="term" value="C:cytoplasm"/>
    <property type="evidence" value="ECO:0007669"/>
    <property type="project" value="UniProtKB-SubCell"/>
</dbReference>
<dbReference type="AlphaFoldDB" id="A0A4P9ZBN3"/>
<dbReference type="PROSITE" id="PS51917">
    <property type="entry name" value="PRU"/>
    <property type="match status" value="1"/>
</dbReference>
<feature type="domain" description="Pru" evidence="7">
    <location>
        <begin position="1"/>
        <end position="123"/>
    </location>
</feature>
<dbReference type="EMBL" id="ML004462">
    <property type="protein sequence ID" value="RKP30257.1"/>
    <property type="molecule type" value="Genomic_DNA"/>
</dbReference>
<dbReference type="GO" id="GO:0005634">
    <property type="term" value="C:nucleus"/>
    <property type="evidence" value="ECO:0007669"/>
    <property type="project" value="UniProtKB-SubCell"/>
</dbReference>
<dbReference type="PANTHER" id="PTHR12225">
    <property type="entry name" value="ADHESION REGULATING MOLECULE 1 110 KDA CELL MEMBRANE GLYCOPROTEIN"/>
    <property type="match status" value="1"/>
</dbReference>
<sequence>MTSFSFNAGTVLYDEETHLCTPLPHKGHITIQPLAEEGFFFDFSWVPKVSSAASRHDLVLIPGDFLFKPVKSCATGRVVALKFSSGQRSLYWLQDLGDEDSLDTFTKKDMEILERFHAVVSGEDPGAAEGVAAAKEGSVKQDINARSTTGATAGTATGATAGTTAGTENVAASSSTEESFPEDNFPIGLISDVLTDEVLAAHIDALLPEKLRRFYGDMLPEGVAPTKDEIMKVLCSSFFRSANEELSNTMNRSSVGEVLARTFGYVYTGEGIEAFLNGLRQVKKEEDGE</sequence>
<proteinExistence type="predicted"/>
<reference evidence="9" key="1">
    <citation type="journal article" date="2018" name="Nat. Microbiol.">
        <title>Leveraging single-cell genomics to expand the fungal tree of life.</title>
        <authorList>
            <person name="Ahrendt S.R."/>
            <person name="Quandt C.A."/>
            <person name="Ciobanu D."/>
            <person name="Clum A."/>
            <person name="Salamov A."/>
            <person name="Andreopoulos B."/>
            <person name="Cheng J.F."/>
            <person name="Woyke T."/>
            <person name="Pelin A."/>
            <person name="Henrissat B."/>
            <person name="Reynolds N.K."/>
            <person name="Benny G.L."/>
            <person name="Smith M.E."/>
            <person name="James T.Y."/>
            <person name="Grigoriev I.V."/>
        </authorList>
    </citation>
    <scope>NUCLEOTIDE SEQUENCE [LARGE SCALE GENOMIC DNA]</scope>
    <source>
        <strain evidence="9">Baker2002</strain>
    </source>
</reference>
<dbReference type="InterPro" id="IPR038633">
    <property type="entry name" value="Rpn13/ADRM1_Pru_sf"/>
</dbReference>
<dbReference type="Pfam" id="PF04683">
    <property type="entry name" value="Rpn13_ADRM1_Pru"/>
    <property type="match status" value="1"/>
</dbReference>
<organism evidence="8 9">
    <name type="scientific">Metschnikowia bicuspidata</name>
    <dbReference type="NCBI Taxonomy" id="27322"/>
    <lineage>
        <taxon>Eukaryota</taxon>
        <taxon>Fungi</taxon>
        <taxon>Dikarya</taxon>
        <taxon>Ascomycota</taxon>
        <taxon>Saccharomycotina</taxon>
        <taxon>Pichiomycetes</taxon>
        <taxon>Metschnikowiaceae</taxon>
        <taxon>Metschnikowia</taxon>
    </lineage>
</organism>
<comment type="subcellular location">
    <subcellularLocation>
        <location evidence="2">Cytoplasm</location>
    </subcellularLocation>
    <subcellularLocation>
        <location evidence="1">Nucleus</location>
    </subcellularLocation>
</comment>
<dbReference type="InterPro" id="IPR006773">
    <property type="entry name" value="Rpn13/ADRM1"/>
</dbReference>
<evidence type="ECO:0000256" key="1">
    <source>
        <dbReference type="ARBA" id="ARBA00004123"/>
    </source>
</evidence>
<keyword evidence="9" id="KW-1185">Reference proteome</keyword>
<dbReference type="OrthoDB" id="340431at2759"/>
<evidence type="ECO:0000256" key="4">
    <source>
        <dbReference type="ARBA" id="ARBA00022942"/>
    </source>
</evidence>
<evidence type="ECO:0000313" key="8">
    <source>
        <dbReference type="EMBL" id="RKP30257.1"/>
    </source>
</evidence>
<evidence type="ECO:0000256" key="6">
    <source>
        <dbReference type="SAM" id="MobiDB-lite"/>
    </source>
</evidence>
<feature type="compositionally biased region" description="Low complexity" evidence="6">
    <location>
        <begin position="148"/>
        <end position="167"/>
    </location>
</feature>
<dbReference type="GO" id="GO:0008541">
    <property type="term" value="C:proteasome regulatory particle, lid subcomplex"/>
    <property type="evidence" value="ECO:0007669"/>
    <property type="project" value="TreeGrafter"/>
</dbReference>
<dbReference type="Gene3D" id="2.30.29.70">
    <property type="entry name" value="Proteasomal ubiquitin receptor Rpn13/ADRM1"/>
    <property type="match status" value="1"/>
</dbReference>
<dbReference type="Proteomes" id="UP000268321">
    <property type="component" value="Unassembled WGS sequence"/>
</dbReference>
<dbReference type="InterPro" id="IPR044868">
    <property type="entry name" value="Rpn13/ADRM1_Pru"/>
</dbReference>
<protein>
    <recommendedName>
        <fullName evidence="7">Pru domain-containing protein</fullName>
    </recommendedName>
</protein>
<evidence type="ECO:0000313" key="9">
    <source>
        <dbReference type="Proteomes" id="UP000268321"/>
    </source>
</evidence>
<dbReference type="GO" id="GO:0070628">
    <property type="term" value="F:proteasome binding"/>
    <property type="evidence" value="ECO:0007669"/>
    <property type="project" value="TreeGrafter"/>
</dbReference>
<name>A0A4P9ZBN3_9ASCO</name>
<evidence type="ECO:0000256" key="5">
    <source>
        <dbReference type="ARBA" id="ARBA00023242"/>
    </source>
</evidence>